<evidence type="ECO:0000313" key="2">
    <source>
        <dbReference type="EMBL" id="HIU28329.1"/>
    </source>
</evidence>
<accession>A0A9D1L7X9</accession>
<evidence type="ECO:0000313" key="3">
    <source>
        <dbReference type="Proteomes" id="UP000824091"/>
    </source>
</evidence>
<dbReference type="EMBL" id="DVMO01000124">
    <property type="protein sequence ID" value="HIU28329.1"/>
    <property type="molecule type" value="Genomic_DNA"/>
</dbReference>
<evidence type="ECO:0000259" key="1">
    <source>
        <dbReference type="Pfam" id="PF13228"/>
    </source>
</evidence>
<feature type="domain" description="DUF4037" evidence="1">
    <location>
        <begin position="124"/>
        <end position="223"/>
    </location>
</feature>
<dbReference type="InterPro" id="IPR025117">
    <property type="entry name" value="DUF4037"/>
</dbReference>
<proteinExistence type="predicted"/>
<dbReference type="Pfam" id="PF13228">
    <property type="entry name" value="DUF4037"/>
    <property type="match status" value="1"/>
</dbReference>
<name>A0A9D1L7X9_9FIRM</name>
<sequence>MKQMELARRYFEEFGRPMIESQFPQLKDSYAAGLAGEGSGCLGYDDEISQDHDFAPGFCIWLKKDDFDRWGSTLQQAYDKLPSSFMGFDRNNVIDAGRLGVIEIGRFYRMFTGCPEGPSSNMDWFLISEPALAAAASGEVFVDRSGEFSAIRRRLQRFYPRDILLKKLAARAAVMAQSGQYNLPRCLKRGDTVAASLAMARFAETAISALYLLVGKPMPFYKWSYRGLSDLSQAAFWQNGGTHADLSMSGPSQASIAKAAAFIKELFSAPVCDNSCAIAEEICILILDMMADRGLIRRDAGDFAQDYTGQLMEQIIDPQIRSMHPMADCPV</sequence>
<protein>
    <submittedName>
        <fullName evidence="2">DUF4037 domain-containing protein</fullName>
    </submittedName>
</protein>
<gene>
    <name evidence="2" type="ORF">IAD16_08120</name>
</gene>
<comment type="caution">
    <text evidence="2">The sequence shown here is derived from an EMBL/GenBank/DDBJ whole genome shotgun (WGS) entry which is preliminary data.</text>
</comment>
<reference evidence="2" key="1">
    <citation type="submission" date="2020-10" db="EMBL/GenBank/DDBJ databases">
        <authorList>
            <person name="Gilroy R."/>
        </authorList>
    </citation>
    <scope>NUCLEOTIDE SEQUENCE</scope>
    <source>
        <strain evidence="2">11300</strain>
    </source>
</reference>
<dbReference type="AlphaFoldDB" id="A0A9D1L7X9"/>
<reference evidence="2" key="2">
    <citation type="journal article" date="2021" name="PeerJ">
        <title>Extensive microbial diversity within the chicken gut microbiome revealed by metagenomics and culture.</title>
        <authorList>
            <person name="Gilroy R."/>
            <person name="Ravi A."/>
            <person name="Getino M."/>
            <person name="Pursley I."/>
            <person name="Horton D.L."/>
            <person name="Alikhan N.F."/>
            <person name="Baker D."/>
            <person name="Gharbi K."/>
            <person name="Hall N."/>
            <person name="Watson M."/>
            <person name="Adriaenssens E.M."/>
            <person name="Foster-Nyarko E."/>
            <person name="Jarju S."/>
            <person name="Secka A."/>
            <person name="Antonio M."/>
            <person name="Oren A."/>
            <person name="Chaudhuri R.R."/>
            <person name="La Ragione R."/>
            <person name="Hildebrand F."/>
            <person name="Pallen M.J."/>
        </authorList>
    </citation>
    <scope>NUCLEOTIDE SEQUENCE</scope>
    <source>
        <strain evidence="2">11300</strain>
    </source>
</reference>
<dbReference type="Proteomes" id="UP000824091">
    <property type="component" value="Unassembled WGS sequence"/>
</dbReference>
<organism evidence="2 3">
    <name type="scientific">Candidatus Fimisoma avicola</name>
    <dbReference type="NCBI Taxonomy" id="2840826"/>
    <lineage>
        <taxon>Bacteria</taxon>
        <taxon>Bacillati</taxon>
        <taxon>Bacillota</taxon>
        <taxon>Clostridia</taxon>
        <taxon>Eubacteriales</taxon>
        <taxon>Candidatus Fimisoma</taxon>
    </lineage>
</organism>